<protein>
    <submittedName>
        <fullName evidence="1">Hypp6501 protein</fullName>
    </submittedName>
</protein>
<gene>
    <name evidence="1" type="primary">Hypp6501</name>
    <name evidence="1" type="ORF">BLAG_LOCUS5526</name>
</gene>
<proteinExistence type="predicted"/>
<evidence type="ECO:0000313" key="2">
    <source>
        <dbReference type="Proteomes" id="UP000838412"/>
    </source>
</evidence>
<dbReference type="EMBL" id="OV696697">
    <property type="protein sequence ID" value="CAH1242212.1"/>
    <property type="molecule type" value="Genomic_DNA"/>
</dbReference>
<sequence length="84" mass="9528">MTASMLNKELARLVSSAGLPKSYHTLHDLRRGGYMLAFEAGVPRELRKHHGDWRSDAELLYLRPSVEQGLSVPAAMRRLILQRT</sequence>
<accession>A0A8J9YUZ6</accession>
<dbReference type="PANTHER" id="PTHR35555:SF3">
    <property type="entry name" value="ENDONUCLEASE-REVERSE TRANSCRIPTASE"/>
    <property type="match status" value="1"/>
</dbReference>
<dbReference type="Proteomes" id="UP000838412">
    <property type="component" value="Chromosome 12"/>
</dbReference>
<reference evidence="1" key="1">
    <citation type="submission" date="2022-01" db="EMBL/GenBank/DDBJ databases">
        <authorList>
            <person name="Braso-Vives M."/>
        </authorList>
    </citation>
    <scope>NUCLEOTIDE SEQUENCE</scope>
</reference>
<dbReference type="PANTHER" id="PTHR35555">
    <property type="entry name" value="ENDONUCLEASE-REVERSE TRANSCRIPTASE"/>
    <property type="match status" value="1"/>
</dbReference>
<dbReference type="OrthoDB" id="5977805at2759"/>
<evidence type="ECO:0000313" key="1">
    <source>
        <dbReference type="EMBL" id="CAH1242212.1"/>
    </source>
</evidence>
<dbReference type="AlphaFoldDB" id="A0A8J9YUZ6"/>
<dbReference type="SUPFAM" id="SSF56349">
    <property type="entry name" value="DNA breaking-rejoining enzymes"/>
    <property type="match status" value="1"/>
</dbReference>
<dbReference type="GO" id="GO:0003677">
    <property type="term" value="F:DNA binding"/>
    <property type="evidence" value="ECO:0007669"/>
    <property type="project" value="InterPro"/>
</dbReference>
<keyword evidence="2" id="KW-1185">Reference proteome</keyword>
<name>A0A8J9YUZ6_BRALA</name>
<dbReference type="InterPro" id="IPR011010">
    <property type="entry name" value="DNA_brk_join_enz"/>
</dbReference>
<organism evidence="1 2">
    <name type="scientific">Branchiostoma lanceolatum</name>
    <name type="common">Common lancelet</name>
    <name type="synonym">Amphioxus lanceolatum</name>
    <dbReference type="NCBI Taxonomy" id="7740"/>
    <lineage>
        <taxon>Eukaryota</taxon>
        <taxon>Metazoa</taxon>
        <taxon>Chordata</taxon>
        <taxon>Cephalochordata</taxon>
        <taxon>Leptocardii</taxon>
        <taxon>Amphioxiformes</taxon>
        <taxon>Branchiostomatidae</taxon>
        <taxon>Branchiostoma</taxon>
    </lineage>
</organism>